<organism evidence="1 2">
    <name type="scientific">Chryseobacterium arthrosphaerae</name>
    <dbReference type="NCBI Taxonomy" id="651561"/>
    <lineage>
        <taxon>Bacteria</taxon>
        <taxon>Pseudomonadati</taxon>
        <taxon>Bacteroidota</taxon>
        <taxon>Flavobacteriia</taxon>
        <taxon>Flavobacteriales</taxon>
        <taxon>Weeksellaceae</taxon>
        <taxon>Chryseobacterium group</taxon>
        <taxon>Chryseobacterium</taxon>
    </lineage>
</organism>
<gene>
    <name evidence="1" type="ORF">EJ377_01200</name>
</gene>
<dbReference type="SUPFAM" id="SSF56784">
    <property type="entry name" value="HAD-like"/>
    <property type="match status" value="1"/>
</dbReference>
<protein>
    <submittedName>
        <fullName evidence="1">Uncharacterized protein</fullName>
    </submittedName>
</protein>
<comment type="caution">
    <text evidence="1">The sequence shown here is derived from an EMBL/GenBank/DDBJ whole genome shotgun (WGS) entry which is preliminary data.</text>
</comment>
<evidence type="ECO:0000313" key="2">
    <source>
        <dbReference type="Proteomes" id="UP000276953"/>
    </source>
</evidence>
<dbReference type="InterPro" id="IPR023214">
    <property type="entry name" value="HAD_sf"/>
</dbReference>
<evidence type="ECO:0000313" key="1">
    <source>
        <dbReference type="EMBL" id="RTZ49333.1"/>
    </source>
</evidence>
<name>A0A432DYJ4_9FLAO</name>
<proteinExistence type="predicted"/>
<sequence>MQNAHPNVKEVANFEACTNDNFGVLKTIKDYLHLN</sequence>
<reference evidence="1 2" key="1">
    <citation type="submission" date="2018-12" db="EMBL/GenBank/DDBJ databases">
        <title>Draft Genome Sequence of Chryseobacterium arthrosphaerae strain ED882-96 Isolated from the Blood of a Patient with Liver Cirrhosis in Taiwan.</title>
        <authorList>
            <person name="Lin J.-N."/>
            <person name="Lai C.-H."/>
            <person name="Yang C.-H."/>
            <person name="Huang Y.-H."/>
        </authorList>
    </citation>
    <scope>NUCLEOTIDE SEQUENCE [LARGE SCALE GENOMIC DNA]</scope>
    <source>
        <strain evidence="1 2">ED882-96</strain>
    </source>
</reference>
<dbReference type="EMBL" id="RYFC01000001">
    <property type="protein sequence ID" value="RTZ49333.1"/>
    <property type="molecule type" value="Genomic_DNA"/>
</dbReference>
<dbReference type="AlphaFoldDB" id="A0A432DYJ4"/>
<dbReference type="Proteomes" id="UP000276953">
    <property type="component" value="Unassembled WGS sequence"/>
</dbReference>
<accession>A0A432DYJ4</accession>
<dbReference type="InterPro" id="IPR036412">
    <property type="entry name" value="HAD-like_sf"/>
</dbReference>
<dbReference type="Gene3D" id="3.40.50.1000">
    <property type="entry name" value="HAD superfamily/HAD-like"/>
    <property type="match status" value="1"/>
</dbReference>